<dbReference type="EMBL" id="JAAITS010000063">
    <property type="protein sequence ID" value="NSG87164.1"/>
    <property type="molecule type" value="Genomic_DNA"/>
</dbReference>
<evidence type="ECO:0000256" key="1">
    <source>
        <dbReference type="SAM" id="SignalP"/>
    </source>
</evidence>
<dbReference type="InterPro" id="IPR026906">
    <property type="entry name" value="LRR_5"/>
</dbReference>
<feature type="signal peptide" evidence="1">
    <location>
        <begin position="1"/>
        <end position="28"/>
    </location>
</feature>
<feature type="chain" id="PRO_5046443418" evidence="1">
    <location>
        <begin position="29"/>
        <end position="849"/>
    </location>
</feature>
<dbReference type="InterPro" id="IPR053139">
    <property type="entry name" value="Surface_bspA-like"/>
</dbReference>
<name>A0ABX2HAF1_9FIRM</name>
<protein>
    <submittedName>
        <fullName evidence="2">Leucine-rich repeat domain-containing protein</fullName>
    </submittedName>
</protein>
<dbReference type="Proteomes" id="UP001644719">
    <property type="component" value="Unassembled WGS sequence"/>
</dbReference>
<organism evidence="2 3">
    <name type="scientific">Blautia faecis</name>
    <dbReference type="NCBI Taxonomy" id="871665"/>
    <lineage>
        <taxon>Bacteria</taxon>
        <taxon>Bacillati</taxon>
        <taxon>Bacillota</taxon>
        <taxon>Clostridia</taxon>
        <taxon>Lachnospirales</taxon>
        <taxon>Lachnospiraceae</taxon>
        <taxon>Blautia</taxon>
    </lineage>
</organism>
<accession>A0ABX2HAF1</accession>
<reference evidence="2 3" key="1">
    <citation type="journal article" date="2020" name="Cell Host Microbe">
        <title>Functional and Genomic Variation between Human-Derived Isolates of Lachnospiraceae Reveals Inter- and Intra-Species Diversity.</title>
        <authorList>
            <person name="Sorbara M.T."/>
            <person name="Littmann E.R."/>
            <person name="Fontana E."/>
            <person name="Moody T.U."/>
            <person name="Kohout C.E."/>
            <person name="Gjonbalaj M."/>
            <person name="Eaton V."/>
            <person name="Seok R."/>
            <person name="Leiner I.M."/>
            <person name="Pamer E.G."/>
        </authorList>
    </citation>
    <scope>NUCLEOTIDE SEQUENCE [LARGE SCALE GENOMIC DNA]</scope>
    <source>
        <strain evidence="2 3">MSK.17.74</strain>
    </source>
</reference>
<keyword evidence="1" id="KW-0732">Signal</keyword>
<dbReference type="SUPFAM" id="SSF52058">
    <property type="entry name" value="L domain-like"/>
    <property type="match status" value="1"/>
</dbReference>
<proteinExistence type="predicted"/>
<evidence type="ECO:0000313" key="2">
    <source>
        <dbReference type="EMBL" id="NSG87164.1"/>
    </source>
</evidence>
<dbReference type="RefSeq" id="WP_173717101.1">
    <property type="nucleotide sequence ID" value="NZ_JAAINN010000036.1"/>
</dbReference>
<dbReference type="Gene3D" id="3.80.10.10">
    <property type="entry name" value="Ribonuclease Inhibitor"/>
    <property type="match status" value="2"/>
</dbReference>
<gene>
    <name evidence="2" type="ORF">G5B17_17535</name>
</gene>
<dbReference type="InterPro" id="IPR032675">
    <property type="entry name" value="LRR_dom_sf"/>
</dbReference>
<dbReference type="Pfam" id="PF13306">
    <property type="entry name" value="LRR_5"/>
    <property type="match status" value="2"/>
</dbReference>
<evidence type="ECO:0000313" key="3">
    <source>
        <dbReference type="Proteomes" id="UP001644719"/>
    </source>
</evidence>
<comment type="caution">
    <text evidence="2">The sequence shown here is derived from an EMBL/GenBank/DDBJ whole genome shotgun (WGS) entry which is preliminary data.</text>
</comment>
<sequence>MKKIKKLTSLLFCCLFLYLLAFPGQVQAASLTPTAQDNLSVKLRRSSDLISISNGYMRVFRKTNSVGIEYYDNSLQITDKREIPMELPLWGGFYAGSDGYYLVEGQNNTAEDNSAEVIRVIRYDTNWNRSGAASITSNPDLFGGEVRYPFDYGCVEMTETNGTLYIVTGHEGYVDESVGQGHQGFLMIAVDQASMTGKIVSCDLWHSFAQYIKSQSSYLYVLEQSEGSRCTQLSRYDSSTLDKKTIELLPYGGSRTSVWALNCYASVDGMAVSADSVLCIGTTIDQSQYDNVTSDTPHNIYLTITPVSDFSKEATSVKYLTNYTGNGKSFMGVKITPITENRFMISWEEYENTDDSSSENYAAADDSLSSSTLHYLFVDGKGNVLSREYTTAAPVSDCQPVVKDSKVVYYASNANTVNFYSIDANDGTASKKIYRTAGENATWDFANGVLTISGQGALNISTDENDRFPVSSTQGGYSFWSGTAWKSMKNQVKKIVIKSGITSISENAFNYLPNLKEVVIENGVHTIGKEAFAFCSNLETVTLPDSVINIGDDIVWEGSYWYSGGHVYYATIYASPNSAAITYARKNNIGYACDLSQASVTGVKATYAYTGKALKPVPTITLGKQKLIEGQDYKVTYSNNKKVGTATVTIAGQNNYFGTITLDFQITSSSNNKDDKPQTTVVKSFSDSYNVYTVNKNGTSVTLKRSKSKAITTAAIPSSVKANGRTYKVTAIASGAFKNCRKLRQVTIARNISSIGTSAFQGCSALRTVKIGSKVSSIGKKAFYDCKALTSVSIQSKKLTSGTVGKSAFTKAGRNNYKKLKVKVPASKLSAYKKLFKSKGLSAKAKISK</sequence>
<dbReference type="PANTHER" id="PTHR45661:SF3">
    <property type="entry name" value="IG-LIKE DOMAIN-CONTAINING PROTEIN"/>
    <property type="match status" value="1"/>
</dbReference>
<keyword evidence="3" id="KW-1185">Reference proteome</keyword>
<dbReference type="PANTHER" id="PTHR45661">
    <property type="entry name" value="SURFACE ANTIGEN"/>
    <property type="match status" value="1"/>
</dbReference>